<dbReference type="PANTHER" id="PTHR42815">
    <property type="entry name" value="FAD-BINDING, PUTATIVE (AFU_ORTHOLOGUE AFUA_6G07600)-RELATED"/>
    <property type="match status" value="1"/>
</dbReference>
<dbReference type="InterPro" id="IPR039261">
    <property type="entry name" value="FNR_nucleotide-bd"/>
</dbReference>
<reference evidence="3" key="2">
    <citation type="submission" date="2015-01" db="EMBL/GenBank/DDBJ databases">
        <title>Evolutionary Origins and Diversification of the Mycorrhizal Mutualists.</title>
        <authorList>
            <consortium name="DOE Joint Genome Institute"/>
            <consortium name="Mycorrhizal Genomics Consortium"/>
            <person name="Kohler A."/>
            <person name="Kuo A."/>
            <person name="Nagy L.G."/>
            <person name="Floudas D."/>
            <person name="Copeland A."/>
            <person name="Barry K.W."/>
            <person name="Cichocki N."/>
            <person name="Veneault-Fourrey C."/>
            <person name="LaButti K."/>
            <person name="Lindquist E.A."/>
            <person name="Lipzen A."/>
            <person name="Lundell T."/>
            <person name="Morin E."/>
            <person name="Murat C."/>
            <person name="Riley R."/>
            <person name="Ohm R."/>
            <person name="Sun H."/>
            <person name="Tunlid A."/>
            <person name="Henrissat B."/>
            <person name="Grigoriev I.V."/>
            <person name="Hibbett D.S."/>
            <person name="Martin F."/>
        </authorList>
    </citation>
    <scope>NUCLEOTIDE SEQUENCE [LARGE SCALE GENOMIC DNA]</scope>
    <source>
        <strain evidence="3">Ve08.2h10</strain>
    </source>
</reference>
<dbReference type="SUPFAM" id="SSF52343">
    <property type="entry name" value="Ferredoxin reductase-like, C-terminal NADP-linked domain"/>
    <property type="match status" value="1"/>
</dbReference>
<proteinExistence type="predicted"/>
<keyword evidence="3" id="KW-1185">Reference proteome</keyword>
<dbReference type="Proteomes" id="UP000054538">
    <property type="component" value="Unassembled WGS sequence"/>
</dbReference>
<dbReference type="PANTHER" id="PTHR42815:SF2">
    <property type="entry name" value="FAD-BINDING, PUTATIVE (AFU_ORTHOLOGUE AFUA_6G07600)-RELATED"/>
    <property type="match status" value="1"/>
</dbReference>
<sequence>MSTVPSQTNSTSPAVEGRSLGYDLTLEFQVIQALGLVSPNPQAGILLGRRSSRLCPKYINARALEPRPNVASRLIYEFIHHADTAFLATTYVANPKDADIHPSREGTNHRGGRPGFVRVCPGDGRTTNYAGNRMMNSLGNIYIAPSAGLGFPSFSTGSVLYVTGTEETRTMPLREVPDTTERSPYSPPVCYLSEEEPPTVAYDDVTLAIVSTRVHDDALTTFMFGTETSRPIESTYSSIALYLVPHRQSDPRRTYQPNPPSNQIAQDADPKCERKDVDVSALGIVTNLRGVGGDLPVLEPNAACDGGRRLLWIAGGIGLTPFLNFTKYVVLVISTREPGVVLALPHDAFRAPHDPQTDDRPPVDLMFAIHLLSTNSLTSLPSLPTFASLSLHHGRIDDGNFSWERGCKLPGTADLRTIAVRARCDDIA</sequence>
<dbReference type="HOGENOM" id="CLU_641075_0_0_1"/>
<dbReference type="OrthoDB" id="436496at2759"/>
<evidence type="ECO:0008006" key="4">
    <source>
        <dbReference type="Google" id="ProtNLM"/>
    </source>
</evidence>
<protein>
    <recommendedName>
        <fullName evidence="4">FAD-binding FR-type domain-containing protein</fullName>
    </recommendedName>
</protein>
<feature type="region of interest" description="Disordered" evidence="1">
    <location>
        <begin position="248"/>
        <end position="270"/>
    </location>
</feature>
<accession>A0A0D0DPW2</accession>
<evidence type="ECO:0000313" key="2">
    <source>
        <dbReference type="EMBL" id="KIK94128.1"/>
    </source>
</evidence>
<dbReference type="InParanoid" id="A0A0D0DPW2"/>
<organism evidence="2 3">
    <name type="scientific">Paxillus rubicundulus Ve08.2h10</name>
    <dbReference type="NCBI Taxonomy" id="930991"/>
    <lineage>
        <taxon>Eukaryota</taxon>
        <taxon>Fungi</taxon>
        <taxon>Dikarya</taxon>
        <taxon>Basidiomycota</taxon>
        <taxon>Agaricomycotina</taxon>
        <taxon>Agaricomycetes</taxon>
        <taxon>Agaricomycetidae</taxon>
        <taxon>Boletales</taxon>
        <taxon>Paxilineae</taxon>
        <taxon>Paxillaceae</taxon>
        <taxon>Paxillus</taxon>
    </lineage>
</organism>
<dbReference type="AlphaFoldDB" id="A0A0D0DPW2"/>
<name>A0A0D0DPW2_9AGAM</name>
<evidence type="ECO:0000313" key="3">
    <source>
        <dbReference type="Proteomes" id="UP000054538"/>
    </source>
</evidence>
<dbReference type="STRING" id="930991.A0A0D0DPW2"/>
<gene>
    <name evidence="2" type="ORF">PAXRUDRAFT_12231</name>
</gene>
<evidence type="ECO:0000256" key="1">
    <source>
        <dbReference type="SAM" id="MobiDB-lite"/>
    </source>
</evidence>
<reference evidence="2 3" key="1">
    <citation type="submission" date="2014-04" db="EMBL/GenBank/DDBJ databases">
        <authorList>
            <consortium name="DOE Joint Genome Institute"/>
            <person name="Kuo A."/>
            <person name="Kohler A."/>
            <person name="Jargeat P."/>
            <person name="Nagy L.G."/>
            <person name="Floudas D."/>
            <person name="Copeland A."/>
            <person name="Barry K.W."/>
            <person name="Cichocki N."/>
            <person name="Veneault-Fourrey C."/>
            <person name="LaButti K."/>
            <person name="Lindquist E.A."/>
            <person name="Lipzen A."/>
            <person name="Lundell T."/>
            <person name="Morin E."/>
            <person name="Murat C."/>
            <person name="Sun H."/>
            <person name="Tunlid A."/>
            <person name="Henrissat B."/>
            <person name="Grigoriev I.V."/>
            <person name="Hibbett D.S."/>
            <person name="Martin F."/>
            <person name="Nordberg H.P."/>
            <person name="Cantor M.N."/>
            <person name="Hua S.X."/>
        </authorList>
    </citation>
    <scope>NUCLEOTIDE SEQUENCE [LARGE SCALE GENOMIC DNA]</scope>
    <source>
        <strain evidence="2 3">Ve08.2h10</strain>
    </source>
</reference>
<dbReference type="EMBL" id="KN825128">
    <property type="protein sequence ID" value="KIK94128.1"/>
    <property type="molecule type" value="Genomic_DNA"/>
</dbReference>